<dbReference type="Proteomes" id="UP000000226">
    <property type="component" value="Chromosome 10"/>
</dbReference>
<feature type="compositionally biased region" description="Low complexity" evidence="1">
    <location>
        <begin position="115"/>
        <end position="130"/>
    </location>
</feature>
<reference evidence="4" key="1">
    <citation type="journal article" date="2014" name="Nat. Genet.">
        <title>A reference genome for common bean and genome-wide analysis of dual domestications.</title>
        <authorList>
            <person name="Schmutz J."/>
            <person name="McClean P.E."/>
            <person name="Mamidi S."/>
            <person name="Wu G.A."/>
            <person name="Cannon S.B."/>
            <person name="Grimwood J."/>
            <person name="Jenkins J."/>
            <person name="Shu S."/>
            <person name="Song Q."/>
            <person name="Chavarro C."/>
            <person name="Torres-Torres M."/>
            <person name="Geffroy V."/>
            <person name="Moghaddam S.M."/>
            <person name="Gao D."/>
            <person name="Abernathy B."/>
            <person name="Barry K."/>
            <person name="Blair M."/>
            <person name="Brick M.A."/>
            <person name="Chovatia M."/>
            <person name="Gepts P."/>
            <person name="Goodstein D.M."/>
            <person name="Gonzales M."/>
            <person name="Hellsten U."/>
            <person name="Hyten D.L."/>
            <person name="Jia G."/>
            <person name="Kelly J.D."/>
            <person name="Kudrna D."/>
            <person name="Lee R."/>
            <person name="Richard M.M."/>
            <person name="Miklas P.N."/>
            <person name="Osorno J.M."/>
            <person name="Rodrigues J."/>
            <person name="Thareau V."/>
            <person name="Urrea C.A."/>
            <person name="Wang M."/>
            <person name="Yu Y."/>
            <person name="Zhang M."/>
            <person name="Wing R.A."/>
            <person name="Cregan P.B."/>
            <person name="Rokhsar D.S."/>
            <person name="Jackson S.A."/>
        </authorList>
    </citation>
    <scope>NUCLEOTIDE SEQUENCE [LARGE SCALE GENOMIC DNA]</scope>
    <source>
        <strain evidence="4">cv. G19833</strain>
    </source>
</reference>
<accession>V7AMG4</accession>
<dbReference type="PANTHER" id="PTHR34670:SF17">
    <property type="entry name" value="OS01G0143900 PROTEIN"/>
    <property type="match status" value="1"/>
</dbReference>
<evidence type="ECO:0000256" key="2">
    <source>
        <dbReference type="SAM" id="Phobius"/>
    </source>
</evidence>
<dbReference type="Gramene" id="ESW06058">
    <property type="protein sequence ID" value="ESW06058"/>
    <property type="gene ID" value="PHAVU_010G016400g"/>
</dbReference>
<gene>
    <name evidence="3" type="ORF">PHAVU_010G016400g</name>
</gene>
<keyword evidence="2" id="KW-1133">Transmembrane helix</keyword>
<dbReference type="AlphaFoldDB" id="V7AMG4"/>
<feature type="compositionally biased region" description="Polar residues" evidence="1">
    <location>
        <begin position="131"/>
        <end position="147"/>
    </location>
</feature>
<dbReference type="OrthoDB" id="691358at2759"/>
<dbReference type="eggNOG" id="ENOG502S85M">
    <property type="taxonomic scope" value="Eukaryota"/>
</dbReference>
<name>V7AMG4_PHAVU</name>
<dbReference type="PANTHER" id="PTHR34670">
    <property type="entry name" value="EXPRESSED PROTEIN"/>
    <property type="match status" value="1"/>
</dbReference>
<feature type="region of interest" description="Disordered" evidence="1">
    <location>
        <begin position="115"/>
        <end position="154"/>
    </location>
</feature>
<proteinExistence type="predicted"/>
<keyword evidence="4" id="KW-1185">Reference proteome</keyword>
<dbReference type="EMBL" id="CM002297">
    <property type="protein sequence ID" value="ESW06058.1"/>
    <property type="molecule type" value="Genomic_DNA"/>
</dbReference>
<protein>
    <submittedName>
        <fullName evidence="3">Uncharacterized protein</fullName>
    </submittedName>
</protein>
<keyword evidence="2" id="KW-0472">Membrane</keyword>
<feature type="transmembrane region" description="Helical" evidence="2">
    <location>
        <begin position="34"/>
        <end position="54"/>
    </location>
</feature>
<evidence type="ECO:0000313" key="3">
    <source>
        <dbReference type="EMBL" id="ESW06058.1"/>
    </source>
</evidence>
<organism evidence="3 4">
    <name type="scientific">Phaseolus vulgaris</name>
    <name type="common">Kidney bean</name>
    <name type="synonym">French bean</name>
    <dbReference type="NCBI Taxonomy" id="3885"/>
    <lineage>
        <taxon>Eukaryota</taxon>
        <taxon>Viridiplantae</taxon>
        <taxon>Streptophyta</taxon>
        <taxon>Embryophyta</taxon>
        <taxon>Tracheophyta</taxon>
        <taxon>Spermatophyta</taxon>
        <taxon>Magnoliopsida</taxon>
        <taxon>eudicotyledons</taxon>
        <taxon>Gunneridae</taxon>
        <taxon>Pentapetalae</taxon>
        <taxon>rosids</taxon>
        <taxon>fabids</taxon>
        <taxon>Fabales</taxon>
        <taxon>Fabaceae</taxon>
        <taxon>Papilionoideae</taxon>
        <taxon>50 kb inversion clade</taxon>
        <taxon>NPAAA clade</taxon>
        <taxon>indigoferoid/millettioid clade</taxon>
        <taxon>Phaseoleae</taxon>
        <taxon>Phaseolus</taxon>
    </lineage>
</organism>
<keyword evidence="2" id="KW-0812">Transmembrane</keyword>
<sequence length="154" mass="17004">MLLLHVITHTPLNPRTSVFSSHPQSNSQTNSRKIFHFLCFSPVFLCFFSVFLSLSHIKMEGLIPFVYKAIMQYRNGREGPIVSWLCDSPSYSYMKLPGDSGRFQTSASSLFGSDYGLSSSSSSSSKPASSTTQIMVSSHVQSPSCHLNSPRVPT</sequence>
<evidence type="ECO:0000313" key="4">
    <source>
        <dbReference type="Proteomes" id="UP000000226"/>
    </source>
</evidence>
<evidence type="ECO:0000256" key="1">
    <source>
        <dbReference type="SAM" id="MobiDB-lite"/>
    </source>
</evidence>
<dbReference type="OMA" id="IMQYKNG"/>